<sequence>MTQTKDTKETIRIGAVQAESAWLDLQAGVDKTCAIIKEAGEKGVEILGFPEVFIPGFPFQIYTSTPDQDFVLDYQKNSMVVGSPEYNQIRRAVRDAGIWAVVGFSERVGSTLYLAQSFNNPKGDVVHHRRKLKPTHVERYLYGDDTKTCVTTEKDITIGGLNCWEHFQPLLKYHHYNQGVQVHVASWPYLAPTGPGVPMSTSAEVSGDVITRTLAVEGGCFAMVCSATISKEGSIKMKVPTTLGGPTATPIEGGGFAAIYSPNGTILAKSKDQSSEEIVIADVDLDDIHRHEQRQIVSGINELIFHVTRQCTTVKANDSYTGSRPDLFSLNVTNTAMPRVKYSDGSHIPSVAARQLPLED</sequence>
<dbReference type="AlphaFoldDB" id="A0A1B9IS89"/>
<dbReference type="Gene3D" id="3.60.110.10">
    <property type="entry name" value="Carbon-nitrogen hydrolase"/>
    <property type="match status" value="1"/>
</dbReference>
<dbReference type="PROSITE" id="PS00921">
    <property type="entry name" value="NITRIL_CHT_2"/>
    <property type="match status" value="1"/>
</dbReference>
<reference evidence="4 5" key="1">
    <citation type="submission" date="2013-07" db="EMBL/GenBank/DDBJ databases">
        <title>The Genome Sequence of Kwoniella mangroviensis CBS10435.</title>
        <authorList>
            <consortium name="The Broad Institute Genome Sequencing Platform"/>
            <person name="Cuomo C."/>
            <person name="Litvintseva A."/>
            <person name="Chen Y."/>
            <person name="Heitman J."/>
            <person name="Sun S."/>
            <person name="Springer D."/>
            <person name="Dromer F."/>
            <person name="Young S.K."/>
            <person name="Zeng Q."/>
            <person name="Gargeya S."/>
            <person name="Fitzgerald M."/>
            <person name="Abouelleil A."/>
            <person name="Alvarado L."/>
            <person name="Berlin A.M."/>
            <person name="Chapman S.B."/>
            <person name="Dewar J."/>
            <person name="Goldberg J."/>
            <person name="Griggs A."/>
            <person name="Gujja S."/>
            <person name="Hansen M."/>
            <person name="Howarth C."/>
            <person name="Imamovic A."/>
            <person name="Larimer J."/>
            <person name="McCowan C."/>
            <person name="Murphy C."/>
            <person name="Pearson M."/>
            <person name="Priest M."/>
            <person name="Roberts A."/>
            <person name="Saif S."/>
            <person name="Shea T."/>
            <person name="Sykes S."/>
            <person name="Wortman J."/>
            <person name="Nusbaum C."/>
            <person name="Birren B."/>
        </authorList>
    </citation>
    <scope>NUCLEOTIDE SEQUENCE [LARGE SCALE GENOMIC DNA]</scope>
    <source>
        <strain evidence="4 5">CBS 10435</strain>
    </source>
</reference>
<dbReference type="GO" id="GO:0000257">
    <property type="term" value="F:nitrilase activity"/>
    <property type="evidence" value="ECO:0007669"/>
    <property type="project" value="UniProtKB-ARBA"/>
</dbReference>
<gene>
    <name evidence="4" type="ORF">L486_04403</name>
</gene>
<dbReference type="Pfam" id="PF00795">
    <property type="entry name" value="CN_hydrolase"/>
    <property type="match status" value="1"/>
</dbReference>
<reference evidence="5" key="2">
    <citation type="submission" date="2013-12" db="EMBL/GenBank/DDBJ databases">
        <title>Evolution of pathogenesis and genome organization in the Tremellales.</title>
        <authorList>
            <person name="Cuomo C."/>
            <person name="Litvintseva A."/>
            <person name="Heitman J."/>
            <person name="Chen Y."/>
            <person name="Sun S."/>
            <person name="Springer D."/>
            <person name="Dromer F."/>
            <person name="Young S."/>
            <person name="Zeng Q."/>
            <person name="Chapman S."/>
            <person name="Gujja S."/>
            <person name="Saif S."/>
            <person name="Birren B."/>
        </authorList>
    </citation>
    <scope>NUCLEOTIDE SEQUENCE [LARGE SCALE GENOMIC DNA]</scope>
    <source>
        <strain evidence="5">CBS 10435</strain>
    </source>
</reference>
<dbReference type="InterPro" id="IPR044149">
    <property type="entry name" value="Nitrilases_CHs"/>
</dbReference>
<dbReference type="InterPro" id="IPR003010">
    <property type="entry name" value="C-N_Hydrolase"/>
</dbReference>
<dbReference type="InterPro" id="IPR000132">
    <property type="entry name" value="Nitrilase/CN_hydratase_CS"/>
</dbReference>
<evidence type="ECO:0000313" key="4">
    <source>
        <dbReference type="EMBL" id="OCF58370.1"/>
    </source>
</evidence>
<evidence type="ECO:0000259" key="3">
    <source>
        <dbReference type="PROSITE" id="PS50263"/>
    </source>
</evidence>
<proteinExistence type="inferred from homology"/>
<comment type="similarity">
    <text evidence="1">Belongs to the carbon-nitrogen hydrolase superfamily. Nitrilase family.</text>
</comment>
<dbReference type="PROSITE" id="PS50263">
    <property type="entry name" value="CN_HYDROLASE"/>
    <property type="match status" value="1"/>
</dbReference>
<keyword evidence="5" id="KW-1185">Reference proteome</keyword>
<dbReference type="SUPFAM" id="SSF56317">
    <property type="entry name" value="Carbon-nitrogen hydrolase"/>
    <property type="match status" value="1"/>
</dbReference>
<organism evidence="4 5">
    <name type="scientific">Kwoniella mangroviensis CBS 10435</name>
    <dbReference type="NCBI Taxonomy" id="1331196"/>
    <lineage>
        <taxon>Eukaryota</taxon>
        <taxon>Fungi</taxon>
        <taxon>Dikarya</taxon>
        <taxon>Basidiomycota</taxon>
        <taxon>Agaricomycotina</taxon>
        <taxon>Tremellomycetes</taxon>
        <taxon>Tremellales</taxon>
        <taxon>Cryptococcaceae</taxon>
        <taxon>Kwoniella</taxon>
    </lineage>
</organism>
<dbReference type="GO" id="GO:0016836">
    <property type="term" value="F:hydro-lyase activity"/>
    <property type="evidence" value="ECO:0007669"/>
    <property type="project" value="UniProtKB-ARBA"/>
</dbReference>
<keyword evidence="2" id="KW-0378">Hydrolase</keyword>
<protein>
    <submittedName>
        <fullName evidence="4">Nitrilase</fullName>
    </submittedName>
</protein>
<dbReference type="PANTHER" id="PTHR46044:SF14">
    <property type="entry name" value="ARYLACETONITRILASE"/>
    <property type="match status" value="1"/>
</dbReference>
<accession>A0A1B9IS89</accession>
<evidence type="ECO:0000256" key="1">
    <source>
        <dbReference type="ARBA" id="ARBA00008129"/>
    </source>
</evidence>
<name>A0A1B9IS89_9TREE</name>
<evidence type="ECO:0000256" key="2">
    <source>
        <dbReference type="ARBA" id="ARBA00022801"/>
    </source>
</evidence>
<dbReference type="InterPro" id="IPR036526">
    <property type="entry name" value="C-N_Hydrolase_sf"/>
</dbReference>
<feature type="domain" description="CN hydrolase" evidence="3">
    <location>
        <begin position="11"/>
        <end position="285"/>
    </location>
</feature>
<dbReference type="EMBL" id="KI669462">
    <property type="protein sequence ID" value="OCF58370.1"/>
    <property type="molecule type" value="Genomic_DNA"/>
</dbReference>
<dbReference type="Proteomes" id="UP000092583">
    <property type="component" value="Unassembled WGS sequence"/>
</dbReference>
<dbReference type="CDD" id="cd07564">
    <property type="entry name" value="nitrilases_CHs"/>
    <property type="match status" value="1"/>
</dbReference>
<dbReference type="OrthoDB" id="10250282at2759"/>
<dbReference type="STRING" id="1331196.A0A1B9IS89"/>
<evidence type="ECO:0000313" key="5">
    <source>
        <dbReference type="Proteomes" id="UP000092583"/>
    </source>
</evidence>
<dbReference type="PANTHER" id="PTHR46044">
    <property type="entry name" value="NITRILASE"/>
    <property type="match status" value="1"/>
</dbReference>